<comment type="caution">
    <text evidence="4">The sequence shown here is derived from an EMBL/GenBank/DDBJ whole genome shotgun (WGS) entry which is preliminary data.</text>
</comment>
<proteinExistence type="inferred from homology"/>
<dbReference type="InterPro" id="IPR007164">
    <property type="entry name" value="GTP-dep_dephospho-CoA_kin"/>
</dbReference>
<organism evidence="4 5">
    <name type="scientific">Candidatus Cerribacteria bacterium 'Amazon FNV 2010 28 9'</name>
    <dbReference type="NCBI Taxonomy" id="2081795"/>
    <lineage>
        <taxon>Bacteria</taxon>
        <taxon>Candidatus Cerribacteria</taxon>
    </lineage>
</organism>
<protein>
    <recommendedName>
        <fullName evidence="3">Cytidyltransferase-like domain-containing protein</fullName>
    </recommendedName>
</protein>
<dbReference type="GO" id="GO:0016301">
    <property type="term" value="F:kinase activity"/>
    <property type="evidence" value="ECO:0007669"/>
    <property type="project" value="InterPro"/>
</dbReference>
<dbReference type="Gene3D" id="3.40.50.620">
    <property type="entry name" value="HUPs"/>
    <property type="match status" value="1"/>
</dbReference>
<dbReference type="GO" id="GO:0005525">
    <property type="term" value="F:GTP binding"/>
    <property type="evidence" value="ECO:0007669"/>
    <property type="project" value="UniProtKB-KW"/>
</dbReference>
<keyword evidence="2" id="KW-0342">GTP-binding</keyword>
<dbReference type="PANTHER" id="PTHR40732:SF1">
    <property type="entry name" value="GTP-DEPENDENT DEPHOSPHO-COA KINASE"/>
    <property type="match status" value="1"/>
</dbReference>
<dbReference type="Pfam" id="PF01467">
    <property type="entry name" value="CTP_transf_like"/>
    <property type="match status" value="1"/>
</dbReference>
<evidence type="ECO:0000256" key="2">
    <source>
        <dbReference type="ARBA" id="ARBA00023134"/>
    </source>
</evidence>
<feature type="domain" description="Cytidyltransferase-like" evidence="3">
    <location>
        <begin position="8"/>
        <end position="145"/>
    </location>
</feature>
<accession>A0A317JPB0</accession>
<gene>
    <name evidence="4" type="ORF">C5B42_04635</name>
</gene>
<dbReference type="NCBIfam" id="TIGR00125">
    <property type="entry name" value="cyt_tran_rel"/>
    <property type="match status" value="1"/>
</dbReference>
<dbReference type="InterPro" id="IPR004821">
    <property type="entry name" value="Cyt_trans-like"/>
</dbReference>
<dbReference type="Proteomes" id="UP000246104">
    <property type="component" value="Unassembled WGS sequence"/>
</dbReference>
<evidence type="ECO:0000256" key="1">
    <source>
        <dbReference type="ARBA" id="ARBA00022741"/>
    </source>
</evidence>
<reference evidence="4 5" key="1">
    <citation type="submission" date="2018-02" db="EMBL/GenBank/DDBJ databases">
        <title>Genomic Reconstructions from Amazon Rainforest and Pasture Soil Reveal Novel Insights into the Physiology of Candidate Phyla in Tropical Sites.</title>
        <authorList>
            <person name="Kroeger M.E."/>
            <person name="Delmont T."/>
            <person name="Eren A.M."/>
            <person name="Guo J."/>
            <person name="Meyer K.M."/>
            <person name="Khan K."/>
            <person name="Rodrigues J.L.M."/>
            <person name="Bohannan B.J.M."/>
            <person name="Tringe S."/>
            <person name="Borges C.D."/>
            <person name="Tiedje J."/>
            <person name="Tsai S.M."/>
            <person name="Nusslein K."/>
        </authorList>
    </citation>
    <scope>NUCLEOTIDE SEQUENCE [LARGE SCALE GENOMIC DNA]</scope>
    <source>
        <strain evidence="4">Amazon FNV 2010 28 9</strain>
    </source>
</reference>
<dbReference type="AlphaFoldDB" id="A0A317JPB0"/>
<dbReference type="GO" id="GO:0015937">
    <property type="term" value="P:coenzyme A biosynthetic process"/>
    <property type="evidence" value="ECO:0007669"/>
    <property type="project" value="InterPro"/>
</dbReference>
<name>A0A317JPB0_9BACT</name>
<dbReference type="InterPro" id="IPR014729">
    <property type="entry name" value="Rossmann-like_a/b/a_fold"/>
</dbReference>
<dbReference type="PANTHER" id="PTHR40732">
    <property type="entry name" value="UPF0218 PROTEIN TK1697"/>
    <property type="match status" value="1"/>
</dbReference>
<dbReference type="Pfam" id="PF04019">
    <property type="entry name" value="DUF359"/>
    <property type="match status" value="1"/>
</dbReference>
<dbReference type="NCBIfam" id="NF001985">
    <property type="entry name" value="PRK00777.1"/>
    <property type="match status" value="1"/>
</dbReference>
<evidence type="ECO:0000259" key="3">
    <source>
        <dbReference type="Pfam" id="PF01467"/>
    </source>
</evidence>
<dbReference type="SUPFAM" id="SSF52374">
    <property type="entry name" value="Nucleotidylyl transferase"/>
    <property type="match status" value="1"/>
</dbReference>
<evidence type="ECO:0000313" key="5">
    <source>
        <dbReference type="Proteomes" id="UP000246104"/>
    </source>
</evidence>
<dbReference type="EMBL" id="PSRQ01000052">
    <property type="protein sequence ID" value="PWU22924.1"/>
    <property type="molecule type" value="Genomic_DNA"/>
</dbReference>
<keyword evidence="1" id="KW-0547">Nucleotide-binding</keyword>
<evidence type="ECO:0000313" key="4">
    <source>
        <dbReference type="EMBL" id="PWU22924.1"/>
    </source>
</evidence>
<dbReference type="HAMAP" id="MF_00590">
    <property type="entry name" value="Dephospho_CoA_kinase_GTP_dep"/>
    <property type="match status" value="1"/>
</dbReference>
<sequence>MRMYSHIVLGGTFDHFHGGHKKLISMALSLSSKVTIGLTVDAFIQTKAFSYALEPYQTRHHSLQQFLHACGRFEDVSIVPIDSVYGTTLEDESLEAIVVTEATKKGAEQVNSEREKKGWKPFPIHMCPYIFDAKGDVLSSTHIRAGKVNRDGYCYSSLFEHDIYITSEQTALFHTPIGDISPSLPQHVPSNVPLVCVGDVVTRSMIDEQRQFTAAYIDGRSQRETYHFDISSPYMLEHSHVSNKPGSIQHLAAQQIQGLSTEQKNIIFVIDGEEDLLTAPLIALLPLESMVLYGQPHQGVVCVRVTEDKKEWLRGVLCV</sequence>